<sequence length="112" mass="13319">MSGYRPPYTIKEEKLILNYIIKHQGYYQLRGRKFWVQMEESLPGERTWQSMKEHFRKQMIPNIANPLYNLSSKEISFIRDGYKVSANDGNDAKQTKYPARNLDEYMTSDESD</sequence>
<evidence type="ECO:0000256" key="6">
    <source>
        <dbReference type="SAM" id="MobiDB-lite"/>
    </source>
</evidence>
<evidence type="ECO:0000256" key="1">
    <source>
        <dbReference type="ARBA" id="ARBA00010467"/>
    </source>
</evidence>
<feature type="region of interest" description="Disordered" evidence="6">
    <location>
        <begin position="85"/>
        <end position="112"/>
    </location>
</feature>
<dbReference type="InterPro" id="IPR039595">
    <property type="entry name" value="TE2IP/Rap1"/>
</dbReference>
<keyword evidence="3 5" id="KW-0779">Telomere</keyword>
<evidence type="ECO:0000256" key="5">
    <source>
        <dbReference type="RuleBase" id="RU367107"/>
    </source>
</evidence>
<organism evidence="8">
    <name type="scientific">Photinus pyralis</name>
    <name type="common">Common eastern firefly</name>
    <name type="synonym">Lampyris pyralis</name>
    <dbReference type="NCBI Taxonomy" id="7054"/>
    <lineage>
        <taxon>Eukaryota</taxon>
        <taxon>Metazoa</taxon>
        <taxon>Ecdysozoa</taxon>
        <taxon>Arthropoda</taxon>
        <taxon>Hexapoda</taxon>
        <taxon>Insecta</taxon>
        <taxon>Pterygota</taxon>
        <taxon>Neoptera</taxon>
        <taxon>Endopterygota</taxon>
        <taxon>Coleoptera</taxon>
        <taxon>Polyphaga</taxon>
        <taxon>Elateriformia</taxon>
        <taxon>Elateroidea</taxon>
        <taxon>Lampyridae</taxon>
        <taxon>Lampyrinae</taxon>
        <taxon>Photinus</taxon>
    </lineage>
</organism>
<evidence type="ECO:0000313" key="8">
    <source>
        <dbReference type="EMBL" id="JAV95165.1"/>
    </source>
</evidence>
<evidence type="ECO:0000256" key="2">
    <source>
        <dbReference type="ARBA" id="ARBA00022454"/>
    </source>
</evidence>
<dbReference type="GO" id="GO:0010833">
    <property type="term" value="P:telomere maintenance via telomere lengthening"/>
    <property type="evidence" value="ECO:0007669"/>
    <property type="project" value="UniProtKB-UniRule"/>
</dbReference>
<keyword evidence="5" id="KW-0805">Transcription regulation</keyword>
<keyword evidence="5" id="KW-0010">Activator</keyword>
<dbReference type="AlphaFoldDB" id="A0A1Y1NEX9"/>
<dbReference type="SUPFAM" id="SSF46689">
    <property type="entry name" value="Homeodomain-like"/>
    <property type="match status" value="1"/>
</dbReference>
<accession>A0A1Y1NEX9</accession>
<dbReference type="Gene3D" id="1.10.10.60">
    <property type="entry name" value="Homeodomain-like"/>
    <property type="match status" value="1"/>
</dbReference>
<feature type="domain" description="TERF2-interacting telomeric protein 1 Myb" evidence="7">
    <location>
        <begin position="8"/>
        <end position="60"/>
    </location>
</feature>
<dbReference type="InterPro" id="IPR015010">
    <property type="entry name" value="TERF2IP_Myb"/>
</dbReference>
<dbReference type="GO" id="GO:0006355">
    <property type="term" value="P:regulation of DNA-templated transcription"/>
    <property type="evidence" value="ECO:0007669"/>
    <property type="project" value="UniProtKB-UniRule"/>
</dbReference>
<comment type="function">
    <text evidence="5">Acts both as a regulator of telomere function and as a transcription regulator. Involved in the regulation of telomere length and protection as a component of the shelterin complex (telosome). Does not bind DNA directly: recruited to telomeric double-stranded 5'-TTAGGG-3' repeats via its interaction with terf2. Independently of its function in telomeres, also acts as a transcription regulator: recruited to extratelomeric 5'-TTAGGG-3' sites via its association with terf2 or other factors, and regulates gene expression.</text>
</comment>
<proteinExistence type="inferred from homology"/>
<comment type="subcellular location">
    <subcellularLocation>
        <location evidence="5">Nucleus</location>
    </subcellularLocation>
    <subcellularLocation>
        <location evidence="5">Chromosome</location>
        <location evidence="5">Telomere</location>
    </subcellularLocation>
</comment>
<evidence type="ECO:0000256" key="3">
    <source>
        <dbReference type="ARBA" id="ARBA00022895"/>
    </source>
</evidence>
<dbReference type="EMBL" id="GEZM01007474">
    <property type="protein sequence ID" value="JAV95168.1"/>
    <property type="molecule type" value="Transcribed_RNA"/>
</dbReference>
<dbReference type="InterPro" id="IPR009057">
    <property type="entry name" value="Homeodomain-like_sf"/>
</dbReference>
<keyword evidence="4 5" id="KW-0539">Nucleus</keyword>
<dbReference type="PANTHER" id="PTHR16466">
    <property type="entry name" value="TELOMERE REPEAT-BINDING FACTOR 2-INTERACTING PROTEIN 1"/>
    <property type="match status" value="1"/>
</dbReference>
<dbReference type="PANTHER" id="PTHR16466:SF6">
    <property type="entry name" value="TELOMERIC REPEAT-BINDING FACTOR 2-INTERACTING PROTEIN 1"/>
    <property type="match status" value="1"/>
</dbReference>
<comment type="similarity">
    <text evidence="1 5">Belongs to the RAP1 family.</text>
</comment>
<dbReference type="GO" id="GO:0070187">
    <property type="term" value="C:shelterin complex"/>
    <property type="evidence" value="ECO:0007669"/>
    <property type="project" value="TreeGrafter"/>
</dbReference>
<evidence type="ECO:0000259" key="7">
    <source>
        <dbReference type="Pfam" id="PF08914"/>
    </source>
</evidence>
<dbReference type="GO" id="GO:0042162">
    <property type="term" value="F:telomeric DNA binding"/>
    <property type="evidence" value="ECO:0007669"/>
    <property type="project" value="TreeGrafter"/>
</dbReference>
<keyword evidence="2 5" id="KW-0158">Chromosome</keyword>
<reference evidence="8" key="1">
    <citation type="journal article" date="2016" name="Sci. Rep.">
        <title>Molecular characterization of firefly nuptial gifts: a multi-omics approach sheds light on postcopulatory sexual selection.</title>
        <authorList>
            <person name="Al-Wathiqui N."/>
            <person name="Fallon T.R."/>
            <person name="South A."/>
            <person name="Weng J.K."/>
            <person name="Lewis S.M."/>
        </authorList>
    </citation>
    <scope>NUCLEOTIDE SEQUENCE</scope>
</reference>
<keyword evidence="5" id="KW-0804">Transcription</keyword>
<comment type="subunit">
    <text evidence="5">Homodimer.</text>
</comment>
<dbReference type="EMBL" id="GEZM01007475">
    <property type="protein sequence ID" value="JAV95165.1"/>
    <property type="molecule type" value="Transcribed_RNA"/>
</dbReference>
<dbReference type="GO" id="GO:0031848">
    <property type="term" value="P:protection from non-homologous end joining at telomere"/>
    <property type="evidence" value="ECO:0007669"/>
    <property type="project" value="TreeGrafter"/>
</dbReference>
<dbReference type="Pfam" id="PF08914">
    <property type="entry name" value="Myb_Rap1"/>
    <property type="match status" value="1"/>
</dbReference>
<evidence type="ECO:0000256" key="4">
    <source>
        <dbReference type="ARBA" id="ARBA00023242"/>
    </source>
</evidence>
<protein>
    <recommendedName>
        <fullName evidence="5">Telomeric repeat-binding factor 2-interacting protein 1</fullName>
        <shortName evidence="5">TERF2-interacting telomeric protein 1</shortName>
    </recommendedName>
    <alternativeName>
        <fullName evidence="5">Repressor/activator protein 1 homolog</fullName>
    </alternativeName>
</protein>
<name>A0A1Y1NEX9_PHOPY</name>